<comment type="caution">
    <text evidence="2">The sequence shown here is derived from an EMBL/GenBank/DDBJ whole genome shotgun (WGS) entry which is preliminary data.</text>
</comment>
<protein>
    <submittedName>
        <fullName evidence="2">Uncharacterized protein</fullName>
    </submittedName>
</protein>
<feature type="compositionally biased region" description="Polar residues" evidence="1">
    <location>
        <begin position="1"/>
        <end position="23"/>
    </location>
</feature>
<reference evidence="3" key="1">
    <citation type="journal article" date="2019" name="Int. J. Syst. Evol. Microbiol.">
        <title>The Global Catalogue of Microorganisms (GCM) 10K type strain sequencing project: providing services to taxonomists for standard genome sequencing and annotation.</title>
        <authorList>
            <consortium name="The Broad Institute Genomics Platform"/>
            <consortium name="The Broad Institute Genome Sequencing Center for Infectious Disease"/>
            <person name="Wu L."/>
            <person name="Ma J."/>
        </authorList>
    </citation>
    <scope>NUCLEOTIDE SEQUENCE [LARGE SCALE GENOMIC DNA]</scope>
    <source>
        <strain evidence="3">JCM 9371</strain>
    </source>
</reference>
<evidence type="ECO:0000256" key="1">
    <source>
        <dbReference type="SAM" id="MobiDB-lite"/>
    </source>
</evidence>
<proteinExistence type="predicted"/>
<organism evidence="2 3">
    <name type="scientific">Actinomadura fibrosa</name>
    <dbReference type="NCBI Taxonomy" id="111802"/>
    <lineage>
        <taxon>Bacteria</taxon>
        <taxon>Bacillati</taxon>
        <taxon>Actinomycetota</taxon>
        <taxon>Actinomycetes</taxon>
        <taxon>Streptosporangiales</taxon>
        <taxon>Thermomonosporaceae</taxon>
        <taxon>Actinomadura</taxon>
    </lineage>
</organism>
<feature type="region of interest" description="Disordered" evidence="1">
    <location>
        <begin position="1"/>
        <end position="31"/>
    </location>
</feature>
<name>A0ABW2Y6N9_9ACTN</name>
<dbReference type="EMBL" id="JBHTGP010000034">
    <property type="protein sequence ID" value="MFD0691976.1"/>
    <property type="molecule type" value="Genomic_DNA"/>
</dbReference>
<gene>
    <name evidence="2" type="ORF">ACFQZM_46335</name>
</gene>
<evidence type="ECO:0000313" key="3">
    <source>
        <dbReference type="Proteomes" id="UP001597063"/>
    </source>
</evidence>
<dbReference type="Proteomes" id="UP001597063">
    <property type="component" value="Unassembled WGS sequence"/>
</dbReference>
<evidence type="ECO:0000313" key="2">
    <source>
        <dbReference type="EMBL" id="MFD0691976.1"/>
    </source>
</evidence>
<sequence>MRNISISDQSWTASESMENQESAEVQELDGSADAEFERSLSFSYARI</sequence>
<dbReference type="RefSeq" id="WP_165502919.1">
    <property type="nucleotide sequence ID" value="NZ_CAACUY010000056.1"/>
</dbReference>
<keyword evidence="3" id="KW-1185">Reference proteome</keyword>
<accession>A0ABW2Y6N9</accession>